<name>A0A133Y7E8_9FIRM</name>
<dbReference type="AlphaFoldDB" id="A0A133Y7E8"/>
<keyword evidence="3" id="KW-1185">Reference proteome</keyword>
<keyword evidence="1" id="KW-0812">Transmembrane</keyword>
<dbReference type="STRING" id="1497955.HMPREF1872_01143"/>
<proteinExistence type="predicted"/>
<evidence type="ECO:0000256" key="1">
    <source>
        <dbReference type="SAM" id="Phobius"/>
    </source>
</evidence>
<accession>A0A133Y7E8</accession>
<keyword evidence="1" id="KW-1133">Transmembrane helix</keyword>
<dbReference type="EMBL" id="LSCV01000042">
    <property type="protein sequence ID" value="KXB39117.1"/>
    <property type="molecule type" value="Genomic_DNA"/>
</dbReference>
<reference evidence="3" key="1">
    <citation type="submission" date="2016-01" db="EMBL/GenBank/DDBJ databases">
        <authorList>
            <person name="Mitreva M."/>
            <person name="Pepin K.H."/>
            <person name="Mihindukulasuriya K.A."/>
            <person name="Fulton R."/>
            <person name="Fronick C."/>
            <person name="O'Laughlin M."/>
            <person name="Miner T."/>
            <person name="Herter B."/>
            <person name="Rosa B.A."/>
            <person name="Cordes M."/>
            <person name="Tomlinson C."/>
            <person name="Wollam A."/>
            <person name="Palsikar V.B."/>
            <person name="Mardis E.R."/>
            <person name="Wilson R.K."/>
        </authorList>
    </citation>
    <scope>NUCLEOTIDE SEQUENCE [LARGE SCALE GENOMIC DNA]</scope>
    <source>
        <strain evidence="3">KA00274</strain>
    </source>
</reference>
<sequence>NDDRILAHFLTCFLALQIFKIFLAKVKSSLPKNSAPISPKCAISQLKKMSLHIIPNEGYTPNYTRTDITDAFHKAFYFRTDFKGITVGDLRKIINLTRKGI</sequence>
<evidence type="ECO:0000313" key="2">
    <source>
        <dbReference type="EMBL" id="KXB39117.1"/>
    </source>
</evidence>
<evidence type="ECO:0000313" key="3">
    <source>
        <dbReference type="Proteomes" id="UP000070080"/>
    </source>
</evidence>
<organism evidence="2 3">
    <name type="scientific">Amygdalobacter nucleatus</name>
    <dbReference type="NCBI Taxonomy" id="3029274"/>
    <lineage>
        <taxon>Bacteria</taxon>
        <taxon>Bacillati</taxon>
        <taxon>Bacillota</taxon>
        <taxon>Clostridia</taxon>
        <taxon>Eubacteriales</taxon>
        <taxon>Oscillospiraceae</taxon>
        <taxon>Amygdalobacter</taxon>
    </lineage>
</organism>
<keyword evidence="1" id="KW-0472">Membrane</keyword>
<feature type="transmembrane region" description="Helical" evidence="1">
    <location>
        <begin position="6"/>
        <end position="23"/>
    </location>
</feature>
<comment type="caution">
    <text evidence="2">The sequence shown here is derived from an EMBL/GenBank/DDBJ whole genome shotgun (WGS) entry which is preliminary data.</text>
</comment>
<gene>
    <name evidence="2" type="ORF">HMPREF1872_01143</name>
</gene>
<protein>
    <recommendedName>
        <fullName evidence="4">Transposase IS4-like domain-containing protein</fullName>
    </recommendedName>
</protein>
<evidence type="ECO:0008006" key="4">
    <source>
        <dbReference type="Google" id="ProtNLM"/>
    </source>
</evidence>
<dbReference type="Proteomes" id="UP000070080">
    <property type="component" value="Unassembled WGS sequence"/>
</dbReference>
<feature type="non-terminal residue" evidence="2">
    <location>
        <position position="1"/>
    </location>
</feature>